<proteinExistence type="predicted"/>
<dbReference type="Proteomes" id="UP000315252">
    <property type="component" value="Unassembled WGS sequence"/>
</dbReference>
<protein>
    <submittedName>
        <fullName evidence="1">Uncharacterized protein</fullName>
    </submittedName>
</protein>
<gene>
    <name evidence="1" type="ORF">FKG95_08975</name>
</gene>
<accession>A0A545TSX4</accession>
<keyword evidence="2" id="KW-1185">Reference proteome</keyword>
<sequence length="82" mass="9033">MTELTKPIRIPANLEGQNRVLLGLLQAIADRVDKPRMSRITDTGVTISDPPQQFEVAVIAAKLDELLAALREVSFLEPEPDP</sequence>
<reference evidence="1 2" key="1">
    <citation type="submission" date="2019-06" db="EMBL/GenBank/DDBJ databases">
        <title>Whole genome sequence for Rhodospirillaceae sp. R148.</title>
        <authorList>
            <person name="Wang G."/>
        </authorList>
    </citation>
    <scope>NUCLEOTIDE SEQUENCE [LARGE SCALE GENOMIC DNA]</scope>
    <source>
        <strain evidence="1 2">R148</strain>
    </source>
</reference>
<dbReference type="EMBL" id="VHSH01000003">
    <property type="protein sequence ID" value="TQV80317.1"/>
    <property type="molecule type" value="Genomic_DNA"/>
</dbReference>
<organism evidence="1 2">
    <name type="scientific">Denitrobaculum tricleocarpae</name>
    <dbReference type="NCBI Taxonomy" id="2591009"/>
    <lineage>
        <taxon>Bacteria</taxon>
        <taxon>Pseudomonadati</taxon>
        <taxon>Pseudomonadota</taxon>
        <taxon>Alphaproteobacteria</taxon>
        <taxon>Rhodospirillales</taxon>
        <taxon>Rhodospirillaceae</taxon>
        <taxon>Denitrobaculum</taxon>
    </lineage>
</organism>
<evidence type="ECO:0000313" key="2">
    <source>
        <dbReference type="Proteomes" id="UP000315252"/>
    </source>
</evidence>
<comment type="caution">
    <text evidence="1">The sequence shown here is derived from an EMBL/GenBank/DDBJ whole genome shotgun (WGS) entry which is preliminary data.</text>
</comment>
<dbReference type="AlphaFoldDB" id="A0A545TSX4"/>
<dbReference type="RefSeq" id="WP_142896030.1">
    <property type="nucleotide sequence ID" value="NZ_ML660054.1"/>
</dbReference>
<evidence type="ECO:0000313" key="1">
    <source>
        <dbReference type="EMBL" id="TQV80317.1"/>
    </source>
</evidence>
<name>A0A545TSX4_9PROT</name>